<keyword evidence="3" id="KW-1185">Reference proteome</keyword>
<reference evidence="2" key="1">
    <citation type="submission" date="2020-08" db="EMBL/GenBank/DDBJ databases">
        <title>Multicomponent nature underlies the extraordinary mechanical properties of spider dragline silk.</title>
        <authorList>
            <person name="Kono N."/>
            <person name="Nakamura H."/>
            <person name="Mori M."/>
            <person name="Yoshida Y."/>
            <person name="Ohtoshi R."/>
            <person name="Malay A.D."/>
            <person name="Moran D.A.P."/>
            <person name="Tomita M."/>
            <person name="Numata K."/>
            <person name="Arakawa K."/>
        </authorList>
    </citation>
    <scope>NUCLEOTIDE SEQUENCE</scope>
</reference>
<proteinExistence type="predicted"/>
<evidence type="ECO:0000313" key="2">
    <source>
        <dbReference type="EMBL" id="GFU03977.1"/>
    </source>
</evidence>
<dbReference type="EMBL" id="BMAW01118233">
    <property type="protein sequence ID" value="GFT78659.1"/>
    <property type="molecule type" value="Genomic_DNA"/>
</dbReference>
<sequence length="23" mass="2393">MPLCLWERGVATAAGTTSAAETR</sequence>
<evidence type="ECO:0000313" key="3">
    <source>
        <dbReference type="Proteomes" id="UP000887013"/>
    </source>
</evidence>
<accession>A0A8X6UCC6</accession>
<organism evidence="2 3">
    <name type="scientific">Nephila pilipes</name>
    <name type="common">Giant wood spider</name>
    <name type="synonym">Nephila maculata</name>
    <dbReference type="NCBI Taxonomy" id="299642"/>
    <lineage>
        <taxon>Eukaryota</taxon>
        <taxon>Metazoa</taxon>
        <taxon>Ecdysozoa</taxon>
        <taxon>Arthropoda</taxon>
        <taxon>Chelicerata</taxon>
        <taxon>Arachnida</taxon>
        <taxon>Araneae</taxon>
        <taxon>Araneomorphae</taxon>
        <taxon>Entelegynae</taxon>
        <taxon>Araneoidea</taxon>
        <taxon>Nephilidae</taxon>
        <taxon>Nephila</taxon>
    </lineage>
</organism>
<dbReference type="AlphaFoldDB" id="A0A8X6UCC6"/>
<dbReference type="EMBL" id="BMAW01076948">
    <property type="protein sequence ID" value="GFU03977.1"/>
    <property type="molecule type" value="Genomic_DNA"/>
</dbReference>
<name>A0A8X6UCC6_NEPPI</name>
<gene>
    <name evidence="2" type="ORF">NPIL_442491</name>
    <name evidence="1" type="ORF">NPIL_553581</name>
</gene>
<feature type="non-terminal residue" evidence="2">
    <location>
        <position position="23"/>
    </location>
</feature>
<protein>
    <submittedName>
        <fullName evidence="2">Uncharacterized protein</fullName>
    </submittedName>
</protein>
<evidence type="ECO:0000313" key="1">
    <source>
        <dbReference type="EMBL" id="GFT78659.1"/>
    </source>
</evidence>
<comment type="caution">
    <text evidence="2">The sequence shown here is derived from an EMBL/GenBank/DDBJ whole genome shotgun (WGS) entry which is preliminary data.</text>
</comment>
<dbReference type="Proteomes" id="UP000887013">
    <property type="component" value="Unassembled WGS sequence"/>
</dbReference>